<accession>A0AA88P1Q4</accession>
<comment type="caution">
    <text evidence="2">The sequence shown here is derived from an EMBL/GenBank/DDBJ whole genome shotgun (WGS) entry which is preliminary data.</text>
</comment>
<sequence length="99" mass="11240">MKSSMKEAEERGLSYCCYSLGHQNACNSTASRTPYGFHQGLAMNYSTREENLLLPSFYTLAVNPQTKGRGREKVVRRVRRRRAGGKWPPEGRRLTQATS</sequence>
<evidence type="ECO:0000256" key="1">
    <source>
        <dbReference type="SAM" id="MobiDB-lite"/>
    </source>
</evidence>
<organism evidence="2 3">
    <name type="scientific">Cirrhinus molitorella</name>
    <name type="common">mud carp</name>
    <dbReference type="NCBI Taxonomy" id="172907"/>
    <lineage>
        <taxon>Eukaryota</taxon>
        <taxon>Metazoa</taxon>
        <taxon>Chordata</taxon>
        <taxon>Craniata</taxon>
        <taxon>Vertebrata</taxon>
        <taxon>Euteleostomi</taxon>
        <taxon>Actinopterygii</taxon>
        <taxon>Neopterygii</taxon>
        <taxon>Teleostei</taxon>
        <taxon>Ostariophysi</taxon>
        <taxon>Cypriniformes</taxon>
        <taxon>Cyprinidae</taxon>
        <taxon>Labeoninae</taxon>
        <taxon>Labeonini</taxon>
        <taxon>Cirrhinus</taxon>
    </lineage>
</organism>
<dbReference type="EMBL" id="JAUYZG010000022">
    <property type="protein sequence ID" value="KAK2872467.1"/>
    <property type="molecule type" value="Genomic_DNA"/>
</dbReference>
<evidence type="ECO:0000313" key="2">
    <source>
        <dbReference type="EMBL" id="KAK2872467.1"/>
    </source>
</evidence>
<gene>
    <name evidence="2" type="ORF">Q8A67_022364</name>
</gene>
<feature type="region of interest" description="Disordered" evidence="1">
    <location>
        <begin position="68"/>
        <end position="99"/>
    </location>
</feature>
<dbReference type="AlphaFoldDB" id="A0AA88P1Q4"/>
<name>A0AA88P1Q4_9TELE</name>
<proteinExistence type="predicted"/>
<protein>
    <submittedName>
        <fullName evidence="2">Uncharacterized protein</fullName>
    </submittedName>
</protein>
<reference evidence="2" key="1">
    <citation type="submission" date="2023-08" db="EMBL/GenBank/DDBJ databases">
        <title>Chromosome-level Genome Assembly of mud carp (Cirrhinus molitorella).</title>
        <authorList>
            <person name="Liu H."/>
        </authorList>
    </citation>
    <scope>NUCLEOTIDE SEQUENCE</scope>
    <source>
        <strain evidence="2">Prfri</strain>
        <tissue evidence="2">Muscle</tissue>
    </source>
</reference>
<keyword evidence="3" id="KW-1185">Reference proteome</keyword>
<evidence type="ECO:0000313" key="3">
    <source>
        <dbReference type="Proteomes" id="UP001187343"/>
    </source>
</evidence>
<dbReference type="Proteomes" id="UP001187343">
    <property type="component" value="Unassembled WGS sequence"/>
</dbReference>